<dbReference type="InterPro" id="IPR050157">
    <property type="entry name" value="PSI_iron-sulfur_center"/>
</dbReference>
<dbReference type="Gene3D" id="3.30.70.20">
    <property type="match status" value="2"/>
</dbReference>
<name>A0ABQ9XV35_9EUKA</name>
<dbReference type="PANTHER" id="PTHR24960:SF79">
    <property type="entry name" value="PHOTOSYSTEM I IRON-SULFUR CENTER"/>
    <property type="match status" value="1"/>
</dbReference>
<evidence type="ECO:0000256" key="4">
    <source>
        <dbReference type="ARBA" id="ARBA00023014"/>
    </source>
</evidence>
<evidence type="ECO:0000256" key="2">
    <source>
        <dbReference type="ARBA" id="ARBA00022723"/>
    </source>
</evidence>
<dbReference type="PROSITE" id="PS51379">
    <property type="entry name" value="4FE4S_FER_2"/>
    <property type="match status" value="2"/>
</dbReference>
<evidence type="ECO:0000256" key="1">
    <source>
        <dbReference type="ARBA" id="ARBA00022485"/>
    </source>
</evidence>
<dbReference type="Proteomes" id="UP001281761">
    <property type="component" value="Unassembled WGS sequence"/>
</dbReference>
<dbReference type="InterPro" id="IPR017896">
    <property type="entry name" value="4Fe4S_Fe-S-bd"/>
</dbReference>
<keyword evidence="5" id="KW-0812">Transmembrane</keyword>
<reference evidence="7 8" key="1">
    <citation type="journal article" date="2022" name="bioRxiv">
        <title>Genomics of Preaxostyla Flagellates Illuminates Evolutionary Transitions and the Path Towards Mitochondrial Loss.</title>
        <authorList>
            <person name="Novak L.V.F."/>
            <person name="Treitli S.C."/>
            <person name="Pyrih J."/>
            <person name="Halakuc P."/>
            <person name="Pipaliya S.V."/>
            <person name="Vacek V."/>
            <person name="Brzon O."/>
            <person name="Soukal P."/>
            <person name="Eme L."/>
            <person name="Dacks J.B."/>
            <person name="Karnkowska A."/>
            <person name="Elias M."/>
            <person name="Hampl V."/>
        </authorList>
    </citation>
    <scope>NUCLEOTIDE SEQUENCE [LARGE SCALE GENOMIC DNA]</scope>
    <source>
        <strain evidence="7">NAU3</strain>
        <tissue evidence="7">Gut</tissue>
    </source>
</reference>
<keyword evidence="3" id="KW-0408">Iron</keyword>
<dbReference type="PANTHER" id="PTHR24960">
    <property type="entry name" value="PHOTOSYSTEM I IRON-SULFUR CENTER-RELATED"/>
    <property type="match status" value="1"/>
</dbReference>
<dbReference type="PROSITE" id="PS00198">
    <property type="entry name" value="4FE4S_FER_1"/>
    <property type="match status" value="2"/>
</dbReference>
<keyword evidence="1" id="KW-0004">4Fe-4S</keyword>
<feature type="domain" description="4Fe-4S ferredoxin-type" evidence="6">
    <location>
        <begin position="206"/>
        <end position="235"/>
    </location>
</feature>
<keyword evidence="5" id="KW-0472">Membrane</keyword>
<sequence length="326" mass="36015">MKIVILYFSNTGSTKSMATTFQKHLESANHTVTLHDGFAILKQYMAAGEKEVTPLLSKYHDSLRDADVVGIGSYVSYGTIADGAAKLLTEQATPTALFASMKFYFSFSSFGSFPLNTTSFLATYLHQRNADAKYLGSIAQHDPENYLPLLPPRGSIDGVRDSALKKVDDFGKDLVSRLNGGALPPMHKMLEKTPRPANMKPGTSSGTIKIDSEKCIKCYKCVTVCPYNALAKPEEGAAVKIPVWDADMCYGCGRCFNYCPVRAIEFPKVKTEEKEQYYWGRQDKNLKINKPPSRVAVISRVLPIKKVVIPLALVACVGLFFVTRKK</sequence>
<evidence type="ECO:0000256" key="5">
    <source>
        <dbReference type="SAM" id="Phobius"/>
    </source>
</evidence>
<evidence type="ECO:0000256" key="3">
    <source>
        <dbReference type="ARBA" id="ARBA00023004"/>
    </source>
</evidence>
<evidence type="ECO:0000259" key="6">
    <source>
        <dbReference type="PROSITE" id="PS51379"/>
    </source>
</evidence>
<protein>
    <recommendedName>
        <fullName evidence="6">4Fe-4S ferredoxin-type domain-containing protein</fullName>
    </recommendedName>
</protein>
<feature type="transmembrane region" description="Helical" evidence="5">
    <location>
        <begin position="307"/>
        <end position="323"/>
    </location>
</feature>
<dbReference type="InterPro" id="IPR029039">
    <property type="entry name" value="Flavoprotein-like_sf"/>
</dbReference>
<dbReference type="Gene3D" id="3.40.50.360">
    <property type="match status" value="1"/>
</dbReference>
<dbReference type="SUPFAM" id="SSF52218">
    <property type="entry name" value="Flavoproteins"/>
    <property type="match status" value="1"/>
</dbReference>
<accession>A0ABQ9XV35</accession>
<dbReference type="InterPro" id="IPR017900">
    <property type="entry name" value="4Fe4S_Fe_S_CS"/>
</dbReference>
<evidence type="ECO:0000313" key="8">
    <source>
        <dbReference type="Proteomes" id="UP001281761"/>
    </source>
</evidence>
<evidence type="ECO:0000313" key="7">
    <source>
        <dbReference type="EMBL" id="KAK2955343.1"/>
    </source>
</evidence>
<feature type="domain" description="4Fe-4S ferredoxin-type" evidence="6">
    <location>
        <begin position="240"/>
        <end position="269"/>
    </location>
</feature>
<keyword evidence="8" id="KW-1185">Reference proteome</keyword>
<keyword evidence="2" id="KW-0479">Metal-binding</keyword>
<gene>
    <name evidence="7" type="ORF">BLNAU_9736</name>
</gene>
<keyword evidence="5" id="KW-1133">Transmembrane helix</keyword>
<organism evidence="7 8">
    <name type="scientific">Blattamonas nauphoetae</name>
    <dbReference type="NCBI Taxonomy" id="2049346"/>
    <lineage>
        <taxon>Eukaryota</taxon>
        <taxon>Metamonada</taxon>
        <taxon>Preaxostyla</taxon>
        <taxon>Oxymonadida</taxon>
        <taxon>Blattamonas</taxon>
    </lineage>
</organism>
<dbReference type="EMBL" id="JARBJD010000068">
    <property type="protein sequence ID" value="KAK2955343.1"/>
    <property type="molecule type" value="Genomic_DNA"/>
</dbReference>
<dbReference type="Pfam" id="PF14697">
    <property type="entry name" value="Fer4_21"/>
    <property type="match status" value="1"/>
</dbReference>
<proteinExistence type="predicted"/>
<dbReference type="SUPFAM" id="SSF54862">
    <property type="entry name" value="4Fe-4S ferredoxins"/>
    <property type="match status" value="1"/>
</dbReference>
<keyword evidence="4" id="KW-0411">Iron-sulfur</keyword>
<comment type="caution">
    <text evidence="7">The sequence shown here is derived from an EMBL/GenBank/DDBJ whole genome shotgun (WGS) entry which is preliminary data.</text>
</comment>